<evidence type="ECO:0000313" key="1">
    <source>
        <dbReference type="EMBL" id="SKB34620.1"/>
    </source>
</evidence>
<proteinExistence type="predicted"/>
<protein>
    <submittedName>
        <fullName evidence="1">Uncharacterized protein</fullName>
    </submittedName>
</protein>
<keyword evidence="2" id="KW-1185">Reference proteome</keyword>
<dbReference type="OrthoDB" id="7763761at2"/>
<name>A0A1T5AIA3_9SPHN</name>
<gene>
    <name evidence="1" type="ORF">SAMN06295937_1003239</name>
</gene>
<dbReference type="Proteomes" id="UP000190044">
    <property type="component" value="Unassembled WGS sequence"/>
</dbReference>
<sequence>MPPKFKSPTEKTVCDLLDRYACPVPYHEVRTRFLGGIASPIIESSPLPIVEGLWGGEFPPFDSIEDLNELIDVLVNGLWNSLTRHNSRSVPFRLQRLALEPSAQNLARLSQVRRQELEGFVEGLFNGQDRVDLPERAHRALGHLGELRAMMAGIEDLVARDIQAENRTQLETTFRHVSELTKIMEAEIHEAVMSCARARRQMLAGIELPRSSLH</sequence>
<evidence type="ECO:0000313" key="2">
    <source>
        <dbReference type="Proteomes" id="UP000190044"/>
    </source>
</evidence>
<accession>A0A1T5AIA3</accession>
<dbReference type="EMBL" id="FUYP01000003">
    <property type="protein sequence ID" value="SKB34620.1"/>
    <property type="molecule type" value="Genomic_DNA"/>
</dbReference>
<dbReference type="RefSeq" id="WP_053554363.1">
    <property type="nucleotide sequence ID" value="NZ_FUYP01000003.1"/>
</dbReference>
<dbReference type="AlphaFoldDB" id="A0A1T5AIA3"/>
<organism evidence="1 2">
    <name type="scientific">Sphingopyxis flava</name>
    <dbReference type="NCBI Taxonomy" id="1507287"/>
    <lineage>
        <taxon>Bacteria</taxon>
        <taxon>Pseudomonadati</taxon>
        <taxon>Pseudomonadota</taxon>
        <taxon>Alphaproteobacteria</taxon>
        <taxon>Sphingomonadales</taxon>
        <taxon>Sphingomonadaceae</taxon>
        <taxon>Sphingopyxis</taxon>
    </lineage>
</organism>
<reference evidence="2" key="1">
    <citation type="submission" date="2017-02" db="EMBL/GenBank/DDBJ databases">
        <authorList>
            <person name="Varghese N."/>
            <person name="Submissions S."/>
        </authorList>
    </citation>
    <scope>NUCLEOTIDE SEQUENCE [LARGE SCALE GENOMIC DNA]</scope>
    <source>
        <strain evidence="2">R11H</strain>
    </source>
</reference>